<dbReference type="EMBL" id="MN740990">
    <property type="protein sequence ID" value="QHU21428.1"/>
    <property type="molecule type" value="Genomic_DNA"/>
</dbReference>
<sequence>MALFGGRGKISRVVKNLLTTAQKIELLATTRKVYHEYVCLCPKNDKLANKLALLNSQPETQLERQVNTILYVPGGNTQYGNFLTNAELMAYLEERKLNPGAFLNGRTNFNGQYEGQPGGMRGPIKNKF</sequence>
<reference evidence="1" key="1">
    <citation type="journal article" date="2020" name="Nature">
        <title>Giant virus diversity and host interactions through global metagenomics.</title>
        <authorList>
            <person name="Schulz F."/>
            <person name="Roux S."/>
            <person name="Paez-Espino D."/>
            <person name="Jungbluth S."/>
            <person name="Walsh D.A."/>
            <person name="Denef V.J."/>
            <person name="McMahon K.D."/>
            <person name="Konstantinidis K.T."/>
            <person name="Eloe-Fadrosh E.A."/>
            <person name="Kyrpides N.C."/>
            <person name="Woyke T."/>
        </authorList>
    </citation>
    <scope>NUCLEOTIDE SEQUENCE</scope>
    <source>
        <strain evidence="1">GVMAG-S-3300013094-109</strain>
    </source>
</reference>
<accession>A0A6C0KYK4</accession>
<protein>
    <submittedName>
        <fullName evidence="1">Uncharacterized protein</fullName>
    </submittedName>
</protein>
<name>A0A6C0KYK4_9ZZZZ</name>
<organism evidence="1">
    <name type="scientific">viral metagenome</name>
    <dbReference type="NCBI Taxonomy" id="1070528"/>
    <lineage>
        <taxon>unclassified sequences</taxon>
        <taxon>metagenomes</taxon>
        <taxon>organismal metagenomes</taxon>
    </lineage>
</organism>
<dbReference type="AlphaFoldDB" id="A0A6C0KYK4"/>
<proteinExistence type="predicted"/>
<evidence type="ECO:0000313" key="1">
    <source>
        <dbReference type="EMBL" id="QHU21428.1"/>
    </source>
</evidence>